<evidence type="ECO:0000313" key="2">
    <source>
        <dbReference type="Proteomes" id="UP001206983"/>
    </source>
</evidence>
<dbReference type="EMBL" id="JTEO01000004">
    <property type="protein sequence ID" value="MCQ6962789.1"/>
    <property type="molecule type" value="Genomic_DNA"/>
</dbReference>
<gene>
    <name evidence="1" type="ORF">PV02_06730</name>
</gene>
<name>A0AAE3HAZ6_9EURY</name>
<accession>A0AAE3HAZ6</accession>
<evidence type="ECO:0000313" key="1">
    <source>
        <dbReference type="EMBL" id="MCQ6962789.1"/>
    </source>
</evidence>
<protein>
    <submittedName>
        <fullName evidence="1">Uncharacterized protein</fullName>
    </submittedName>
</protein>
<dbReference type="RefSeq" id="WP_256622630.1">
    <property type="nucleotide sequence ID" value="NZ_JTEO01000004.1"/>
</dbReference>
<keyword evidence="2" id="KW-1185">Reference proteome</keyword>
<organism evidence="1 2">
    <name type="scientific">Methanolobus chelungpuianus</name>
    <dbReference type="NCBI Taxonomy" id="502115"/>
    <lineage>
        <taxon>Archaea</taxon>
        <taxon>Methanobacteriati</taxon>
        <taxon>Methanobacteriota</taxon>
        <taxon>Stenosarchaea group</taxon>
        <taxon>Methanomicrobia</taxon>
        <taxon>Methanosarcinales</taxon>
        <taxon>Methanosarcinaceae</taxon>
        <taxon>Methanolobus</taxon>
    </lineage>
</organism>
<proteinExistence type="predicted"/>
<sequence>MPLPIYLPHRQIQVNQAGQVYIGKPFDGMGVEIWIDGYMIVSGPVTSGRVSVGREYVGKRSDVYYLRETETP</sequence>
<dbReference type="AlphaFoldDB" id="A0AAE3HAZ6"/>
<dbReference type="Proteomes" id="UP001206983">
    <property type="component" value="Unassembled WGS sequence"/>
</dbReference>
<comment type="caution">
    <text evidence="1">The sequence shown here is derived from an EMBL/GenBank/DDBJ whole genome shotgun (WGS) entry which is preliminary data.</text>
</comment>
<reference evidence="1 2" key="1">
    <citation type="journal article" date="2011" name="Appl. Environ. Microbiol.">
        <title>Methanogenic archaea isolated from Taiwan's Chelungpu fault.</title>
        <authorList>
            <person name="Wu S.Y."/>
            <person name="Lai M.C."/>
        </authorList>
    </citation>
    <scope>NUCLEOTIDE SEQUENCE [LARGE SCALE GENOMIC DNA]</scope>
    <source>
        <strain evidence="1 2">St545Mb</strain>
    </source>
</reference>